<keyword evidence="10" id="KW-0012">Acyltransferase</keyword>
<comment type="subcellular location">
    <subcellularLocation>
        <location evidence="1">Cell membrane</location>
        <topology evidence="1">Multi-pass membrane protein</topology>
    </subcellularLocation>
</comment>
<dbReference type="Pfam" id="PF01757">
    <property type="entry name" value="Acyl_transf_3"/>
    <property type="match status" value="1"/>
</dbReference>
<reference evidence="10 11" key="1">
    <citation type="submission" date="2018-10" db="EMBL/GenBank/DDBJ databases">
        <authorList>
            <person name="Li J."/>
        </authorList>
    </citation>
    <scope>NUCLEOTIDE SEQUENCE [LARGE SCALE GENOMIC DNA]</scope>
    <source>
        <strain evidence="10 11">JCM 11654</strain>
    </source>
</reference>
<dbReference type="InterPro" id="IPR002656">
    <property type="entry name" value="Acyl_transf_3_dom"/>
</dbReference>
<feature type="transmembrane region" description="Helical" evidence="8">
    <location>
        <begin position="241"/>
        <end position="260"/>
    </location>
</feature>
<keyword evidence="5 8" id="KW-1133">Transmembrane helix</keyword>
<evidence type="ECO:0000256" key="2">
    <source>
        <dbReference type="ARBA" id="ARBA00007400"/>
    </source>
</evidence>
<protein>
    <submittedName>
        <fullName evidence="10">Acyltransferase</fullName>
    </submittedName>
</protein>
<dbReference type="GO" id="GO:0009246">
    <property type="term" value="P:enterobacterial common antigen biosynthetic process"/>
    <property type="evidence" value="ECO:0007669"/>
    <property type="project" value="TreeGrafter"/>
</dbReference>
<organism evidence="10 11">
    <name type="scientific">Mycetocola lacteus</name>
    <dbReference type="NCBI Taxonomy" id="76637"/>
    <lineage>
        <taxon>Bacteria</taxon>
        <taxon>Bacillati</taxon>
        <taxon>Actinomycetota</taxon>
        <taxon>Actinomycetes</taxon>
        <taxon>Micrococcales</taxon>
        <taxon>Microbacteriaceae</taxon>
        <taxon>Mycetocola</taxon>
    </lineage>
</organism>
<evidence type="ECO:0000256" key="1">
    <source>
        <dbReference type="ARBA" id="ARBA00004651"/>
    </source>
</evidence>
<keyword evidence="6 8" id="KW-0472">Membrane</keyword>
<keyword evidence="11" id="KW-1185">Reference proteome</keyword>
<feature type="transmembrane region" description="Helical" evidence="8">
    <location>
        <begin position="311"/>
        <end position="331"/>
    </location>
</feature>
<evidence type="ECO:0000256" key="5">
    <source>
        <dbReference type="ARBA" id="ARBA00022989"/>
    </source>
</evidence>
<dbReference type="PANTHER" id="PTHR40074">
    <property type="entry name" value="O-ACETYLTRANSFERASE WECH"/>
    <property type="match status" value="1"/>
</dbReference>
<feature type="transmembrane region" description="Helical" evidence="8">
    <location>
        <begin position="132"/>
        <end position="152"/>
    </location>
</feature>
<feature type="transmembrane region" description="Helical" evidence="8">
    <location>
        <begin position="280"/>
        <end position="299"/>
    </location>
</feature>
<proteinExistence type="inferred from homology"/>
<keyword evidence="3" id="KW-1003">Cell membrane</keyword>
<keyword evidence="4 8" id="KW-0812">Transmembrane</keyword>
<dbReference type="OrthoDB" id="4394033at2"/>
<evidence type="ECO:0000256" key="3">
    <source>
        <dbReference type="ARBA" id="ARBA00022475"/>
    </source>
</evidence>
<evidence type="ECO:0000313" key="10">
    <source>
        <dbReference type="EMBL" id="RLP83689.1"/>
    </source>
</evidence>
<evidence type="ECO:0000313" key="11">
    <source>
        <dbReference type="Proteomes" id="UP000269438"/>
    </source>
</evidence>
<comment type="caution">
    <text evidence="10">The sequence shown here is derived from an EMBL/GenBank/DDBJ whole genome shotgun (WGS) entry which is preliminary data.</text>
</comment>
<dbReference type="EMBL" id="RCUY01000002">
    <property type="protein sequence ID" value="RLP83689.1"/>
    <property type="molecule type" value="Genomic_DNA"/>
</dbReference>
<feature type="compositionally biased region" description="Low complexity" evidence="7">
    <location>
        <begin position="356"/>
        <end position="365"/>
    </location>
</feature>
<keyword evidence="10" id="KW-0808">Transferase</keyword>
<gene>
    <name evidence="10" type="ORF">D9V34_02415</name>
</gene>
<feature type="domain" description="Acyltransferase 3" evidence="9">
    <location>
        <begin position="15"/>
        <end position="329"/>
    </location>
</feature>
<feature type="compositionally biased region" description="Basic and acidic residues" evidence="7">
    <location>
        <begin position="366"/>
        <end position="377"/>
    </location>
</feature>
<feature type="transmembrane region" description="Helical" evidence="8">
    <location>
        <begin position="216"/>
        <end position="235"/>
    </location>
</feature>
<dbReference type="PANTHER" id="PTHR40074:SF2">
    <property type="entry name" value="O-ACETYLTRANSFERASE WECH"/>
    <property type="match status" value="1"/>
</dbReference>
<evidence type="ECO:0000259" key="9">
    <source>
        <dbReference type="Pfam" id="PF01757"/>
    </source>
</evidence>
<dbReference type="GO" id="GO:0005886">
    <property type="term" value="C:plasma membrane"/>
    <property type="evidence" value="ECO:0007669"/>
    <property type="project" value="UniProtKB-SubCell"/>
</dbReference>
<comment type="similarity">
    <text evidence="2">Belongs to the acyltransferase 3 family.</text>
</comment>
<feature type="region of interest" description="Disordered" evidence="7">
    <location>
        <begin position="352"/>
        <end position="377"/>
    </location>
</feature>
<evidence type="ECO:0000256" key="7">
    <source>
        <dbReference type="SAM" id="MobiDB-lite"/>
    </source>
</evidence>
<feature type="transmembrane region" description="Helical" evidence="8">
    <location>
        <begin position="91"/>
        <end position="112"/>
    </location>
</feature>
<dbReference type="Proteomes" id="UP000269438">
    <property type="component" value="Unassembled WGS sequence"/>
</dbReference>
<accession>A0A3L7AT46</accession>
<evidence type="ECO:0000256" key="6">
    <source>
        <dbReference type="ARBA" id="ARBA00023136"/>
    </source>
</evidence>
<feature type="transmembrane region" description="Helical" evidence="8">
    <location>
        <begin position="58"/>
        <end position="79"/>
    </location>
</feature>
<evidence type="ECO:0000256" key="4">
    <source>
        <dbReference type="ARBA" id="ARBA00022692"/>
    </source>
</evidence>
<feature type="transmembrane region" description="Helical" evidence="8">
    <location>
        <begin position="159"/>
        <end position="176"/>
    </location>
</feature>
<dbReference type="AlphaFoldDB" id="A0A3L7AT46"/>
<feature type="transmembrane region" description="Helical" evidence="8">
    <location>
        <begin position="182"/>
        <end position="204"/>
    </location>
</feature>
<name>A0A3L7AT46_9MICO</name>
<feature type="transmembrane region" description="Helical" evidence="8">
    <location>
        <begin position="21"/>
        <end position="38"/>
    </location>
</feature>
<dbReference type="GO" id="GO:0016413">
    <property type="term" value="F:O-acetyltransferase activity"/>
    <property type="evidence" value="ECO:0007669"/>
    <property type="project" value="TreeGrafter"/>
</dbReference>
<sequence length="377" mass="42165">MQDMELISQPRPRVKWIDATRGIAVVAVVLMHYLSWLVDPSGLNEGRALAGWSEFVAAMAPLRMPLLFLISGIVAASALRAPTRRPGLRRVYSSLYLVLVWTVLYNIVGYLIPGDLPGPATSLREFVLQMLFPSTILWFIYTLGASALLIVLLRRAPAWTVLTLFFAIGVAARVFQDDLDNLAWRAMVCAFFFALGVYGKETLLELVARPWPWPRAVVYWLAFLGAGVTSAWTAFSPLTEHVNWVVSAAVLSLAVMLVIAQLCRIQWIARALGGLGQKTLPIFILHLPIAWTIVAIPALHEFFFLPLLRPIWPLMGTIYLVASSLLAYWLMMKTPLRVLFALPPRWFPITAEEKPTGPTRAPATRAEARAQERSRKH</sequence>
<evidence type="ECO:0000256" key="8">
    <source>
        <dbReference type="SAM" id="Phobius"/>
    </source>
</evidence>